<evidence type="ECO:0000313" key="3">
    <source>
        <dbReference type="Proteomes" id="UP000596661"/>
    </source>
</evidence>
<name>A0A803PLC7_CANSA</name>
<dbReference type="PROSITE" id="PS50878">
    <property type="entry name" value="RT_POL"/>
    <property type="match status" value="1"/>
</dbReference>
<dbReference type="InterPro" id="IPR052343">
    <property type="entry name" value="Retrotransposon-Effector_Assoc"/>
</dbReference>
<dbReference type="OMA" id="ESHEMEA"/>
<protein>
    <recommendedName>
        <fullName evidence="1">Reverse transcriptase domain-containing protein</fullName>
    </recommendedName>
</protein>
<reference evidence="2" key="2">
    <citation type="submission" date="2021-03" db="UniProtKB">
        <authorList>
            <consortium name="EnsemblPlants"/>
        </authorList>
    </citation>
    <scope>IDENTIFICATION</scope>
</reference>
<reference evidence="2" key="1">
    <citation type="submission" date="2018-11" db="EMBL/GenBank/DDBJ databases">
        <authorList>
            <person name="Grassa J C."/>
        </authorList>
    </citation>
    <scope>NUCLEOTIDE SEQUENCE [LARGE SCALE GENOMIC DNA]</scope>
</reference>
<dbReference type="InterPro" id="IPR000477">
    <property type="entry name" value="RT_dom"/>
</dbReference>
<organism evidence="2 3">
    <name type="scientific">Cannabis sativa</name>
    <name type="common">Hemp</name>
    <name type="synonym">Marijuana</name>
    <dbReference type="NCBI Taxonomy" id="3483"/>
    <lineage>
        <taxon>Eukaryota</taxon>
        <taxon>Viridiplantae</taxon>
        <taxon>Streptophyta</taxon>
        <taxon>Embryophyta</taxon>
        <taxon>Tracheophyta</taxon>
        <taxon>Spermatophyta</taxon>
        <taxon>Magnoliopsida</taxon>
        <taxon>eudicotyledons</taxon>
        <taxon>Gunneridae</taxon>
        <taxon>Pentapetalae</taxon>
        <taxon>rosids</taxon>
        <taxon>fabids</taxon>
        <taxon>Rosales</taxon>
        <taxon>Cannabaceae</taxon>
        <taxon>Cannabis</taxon>
    </lineage>
</organism>
<proteinExistence type="predicted"/>
<dbReference type="AlphaFoldDB" id="A0A803PLC7"/>
<dbReference type="Gramene" id="evm.model.05.1452">
    <property type="protein sequence ID" value="cds.evm.model.05.1452"/>
    <property type="gene ID" value="evm.TU.05.1452"/>
</dbReference>
<evidence type="ECO:0000313" key="2">
    <source>
        <dbReference type="EnsemblPlants" id="cds.evm.model.05.1452"/>
    </source>
</evidence>
<dbReference type="SUPFAM" id="SSF56672">
    <property type="entry name" value="DNA/RNA polymerases"/>
    <property type="match status" value="1"/>
</dbReference>
<dbReference type="InterPro" id="IPR043502">
    <property type="entry name" value="DNA/RNA_pol_sf"/>
</dbReference>
<feature type="domain" description="Reverse transcriptase" evidence="1">
    <location>
        <begin position="91"/>
        <end position="356"/>
    </location>
</feature>
<evidence type="ECO:0000259" key="1">
    <source>
        <dbReference type="PROSITE" id="PS50878"/>
    </source>
</evidence>
<dbReference type="PANTHER" id="PTHR46890:SF48">
    <property type="entry name" value="RNA-DIRECTED DNA POLYMERASE"/>
    <property type="match status" value="1"/>
</dbReference>
<dbReference type="EMBL" id="UZAU01000542">
    <property type="status" value="NOT_ANNOTATED_CDS"/>
    <property type="molecule type" value="Genomic_DNA"/>
</dbReference>
<dbReference type="EnsemblPlants" id="evm.model.05.1452">
    <property type="protein sequence ID" value="cds.evm.model.05.1452"/>
    <property type="gene ID" value="evm.TU.05.1452"/>
</dbReference>
<dbReference type="PANTHER" id="PTHR46890">
    <property type="entry name" value="NON-LTR RETROLELEMENT REVERSE TRANSCRIPTASE-LIKE PROTEIN-RELATED"/>
    <property type="match status" value="1"/>
</dbReference>
<dbReference type="Proteomes" id="UP000596661">
    <property type="component" value="Chromosome 5"/>
</dbReference>
<dbReference type="Pfam" id="PF00078">
    <property type="entry name" value="RVT_1"/>
    <property type="match status" value="1"/>
</dbReference>
<sequence>MAAAIHDYFASIFIASTIDEDALVTTLNVIPTTITPEMNTELLKPFEAAEVELALHSMASNKSPGIDGMSPMFYQQNWVVVGNLITAVVLSVLNEGADSTSLNKTLITLIPKIEKPQRLQDFRPISLCNVISKLITKVLVNRFKHVLPYVISETQSAFLLNLLITDNILVAFELVNAIKNKTSGRKGVASLKLDMSKAFDRVKWRFIKEVMRKMGFASEWTALIMSCLRTNNFSFLLNGEVTGSLIPSRGLRQGCPLSPYLFLICSEGLSRLVQHEETSGHLNGSANTMPHQFLNLFLHDVLSITKQINAIKAVVGCFESHEMEAIAMFHNLNWALQLQLPVTQIETNALRVFNAL</sequence>
<dbReference type="CDD" id="cd01650">
    <property type="entry name" value="RT_nLTR_like"/>
    <property type="match status" value="1"/>
</dbReference>
<accession>A0A803PLC7</accession>
<keyword evidence="3" id="KW-1185">Reference proteome</keyword>